<protein>
    <submittedName>
        <fullName evidence="4">Uncharacterized protein</fullName>
    </submittedName>
</protein>
<sequence>MAVIRKYWPPAKHGFHDPGVRCLGSNWQRMRHCVALGTALPVSIFFSAGALLALTHPAISQTSFFDAQRSYRTGSARVALVLPDRHAFRAREHQSLLTNMASAMNFTARMFCAYAFGVKAVTSILNWATAESPLRILGDIVGEWCEAWDYFFFAVFLWRAQSAFEAISQSSGSEVDHLLRGMAALLSFFKRMQIVAAIMVIKGFCVNAARLGIKQFLEDRLAKTVQRIRRPVVLMMRRRAFQKGRRIRASASSQAPCRLQRRASSSQLDMQRGASSSQLDMQRGASSSQLESSLDSLPNGDGSHSLSLGAWQRASTELPGKLPASAAAPMRSKSNVQPRRGKRQRCLTLGARLIVPASFSAATVFMAVMGYVGMLADEDLALWWRKASAL</sequence>
<dbReference type="EMBL" id="CAJNNV010032825">
    <property type="protein sequence ID" value="CAE8641132.1"/>
    <property type="molecule type" value="Genomic_DNA"/>
</dbReference>
<reference evidence="4" key="1">
    <citation type="submission" date="2021-02" db="EMBL/GenBank/DDBJ databases">
        <authorList>
            <person name="Dougan E. K."/>
            <person name="Rhodes N."/>
            <person name="Thang M."/>
            <person name="Chan C."/>
        </authorList>
    </citation>
    <scope>NUCLEOTIDE SEQUENCE</scope>
</reference>
<evidence type="ECO:0000313" key="3">
    <source>
        <dbReference type="EMBL" id="CAE8641132.1"/>
    </source>
</evidence>
<organism evidence="4 5">
    <name type="scientific">Polarella glacialis</name>
    <name type="common">Dinoflagellate</name>
    <dbReference type="NCBI Taxonomy" id="89957"/>
    <lineage>
        <taxon>Eukaryota</taxon>
        <taxon>Sar</taxon>
        <taxon>Alveolata</taxon>
        <taxon>Dinophyceae</taxon>
        <taxon>Suessiales</taxon>
        <taxon>Suessiaceae</taxon>
        <taxon>Polarella</taxon>
    </lineage>
</organism>
<evidence type="ECO:0000256" key="2">
    <source>
        <dbReference type="SAM" id="Phobius"/>
    </source>
</evidence>
<dbReference type="AlphaFoldDB" id="A0A813J2L4"/>
<feature type="compositionally biased region" description="Low complexity" evidence="1">
    <location>
        <begin position="286"/>
        <end position="297"/>
    </location>
</feature>
<feature type="region of interest" description="Disordered" evidence="1">
    <location>
        <begin position="320"/>
        <end position="343"/>
    </location>
</feature>
<evidence type="ECO:0000256" key="1">
    <source>
        <dbReference type="SAM" id="MobiDB-lite"/>
    </source>
</evidence>
<keyword evidence="6" id="KW-1185">Reference proteome</keyword>
<feature type="transmembrane region" description="Helical" evidence="2">
    <location>
        <begin position="33"/>
        <end position="54"/>
    </location>
</feature>
<accession>A0A813J2L4</accession>
<proteinExistence type="predicted"/>
<feature type="transmembrane region" description="Helical" evidence="2">
    <location>
        <begin position="349"/>
        <end position="374"/>
    </location>
</feature>
<gene>
    <name evidence="3" type="ORF">PGLA1383_LOCUS55854</name>
    <name evidence="4" type="ORF">PGLA2088_LOCUS14713</name>
</gene>
<comment type="caution">
    <text evidence="4">The sequence shown here is derived from an EMBL/GenBank/DDBJ whole genome shotgun (WGS) entry which is preliminary data.</text>
</comment>
<keyword evidence="2" id="KW-1133">Transmembrane helix</keyword>
<feature type="region of interest" description="Disordered" evidence="1">
    <location>
        <begin position="245"/>
        <end position="301"/>
    </location>
</feature>
<name>A0A813J2L4_POLGL</name>
<keyword evidence="2" id="KW-0472">Membrane</keyword>
<keyword evidence="2" id="KW-0812">Transmembrane</keyword>
<evidence type="ECO:0000313" key="4">
    <source>
        <dbReference type="EMBL" id="CAE8662080.1"/>
    </source>
</evidence>
<dbReference type="EMBL" id="CAJNNW010017961">
    <property type="protein sequence ID" value="CAE8662080.1"/>
    <property type="molecule type" value="Genomic_DNA"/>
</dbReference>
<dbReference type="Proteomes" id="UP000654075">
    <property type="component" value="Unassembled WGS sequence"/>
</dbReference>
<feature type="compositionally biased region" description="Polar residues" evidence="1">
    <location>
        <begin position="262"/>
        <end position="280"/>
    </location>
</feature>
<dbReference type="Proteomes" id="UP000626109">
    <property type="component" value="Unassembled WGS sequence"/>
</dbReference>
<evidence type="ECO:0000313" key="5">
    <source>
        <dbReference type="Proteomes" id="UP000626109"/>
    </source>
</evidence>
<evidence type="ECO:0000313" key="6">
    <source>
        <dbReference type="Proteomes" id="UP000654075"/>
    </source>
</evidence>